<dbReference type="Gene3D" id="3.30.70.100">
    <property type="match status" value="1"/>
</dbReference>
<sequence length="154" mass="16846">MPNEISTSNNDQALPRTETQTAKSSPTYTIPEGEFCVFGKVYAHPQHASALARVYEETTRLAASEPGVIYYSISQEPADADAGGSGKEGGGGGEERSRVFYFFEQYTGREAFEAHNRQPIIRKLLEEDKYIERVEDVVFAKPLKGVGPVGPAGK</sequence>
<evidence type="ECO:0000313" key="3">
    <source>
        <dbReference type="Proteomes" id="UP000008065"/>
    </source>
</evidence>
<evidence type="ECO:0000313" key="2">
    <source>
        <dbReference type="EMBL" id="EGO55831.1"/>
    </source>
</evidence>
<gene>
    <name evidence="2" type="ORF">NEUTE1DRAFT_140064</name>
</gene>
<dbReference type="AlphaFoldDB" id="F8MS37"/>
<keyword evidence="3" id="KW-1185">Reference proteome</keyword>
<dbReference type="HOGENOM" id="CLU_143646_0_0_1"/>
<dbReference type="KEGG" id="nte:NEUTE1DRAFT140064"/>
<dbReference type="EMBL" id="GL891306">
    <property type="protein sequence ID" value="EGO55831.1"/>
    <property type="molecule type" value="Genomic_DNA"/>
</dbReference>
<dbReference type="GeneID" id="20826135"/>
<dbReference type="RefSeq" id="XP_009853614.1">
    <property type="nucleotide sequence ID" value="XM_009855312.1"/>
</dbReference>
<dbReference type="Proteomes" id="UP000008065">
    <property type="component" value="Unassembled WGS sequence"/>
</dbReference>
<proteinExistence type="predicted"/>
<name>F8MS37_NEUT8</name>
<feature type="region of interest" description="Disordered" evidence="1">
    <location>
        <begin position="1"/>
        <end position="27"/>
    </location>
</feature>
<accession>F8MS37</accession>
<dbReference type="VEuPathDB" id="FungiDB:NEUTE1DRAFT_140064"/>
<dbReference type="OrthoDB" id="4641034at2759"/>
<dbReference type="InterPro" id="IPR011008">
    <property type="entry name" value="Dimeric_a/b-barrel"/>
</dbReference>
<protein>
    <submittedName>
        <fullName evidence="2">Uncharacterized protein</fullName>
    </submittedName>
</protein>
<reference evidence="3" key="1">
    <citation type="journal article" date="2011" name="Genetics">
        <title>Massive changes in genome architecture accompany the transition to self-fertility in the filamentous fungus Neurospora tetrasperma.</title>
        <authorList>
            <person name="Ellison C.E."/>
            <person name="Stajich J.E."/>
            <person name="Jacobson D.J."/>
            <person name="Natvig D.O."/>
            <person name="Lapidus A."/>
            <person name="Foster B."/>
            <person name="Aerts A."/>
            <person name="Riley R."/>
            <person name="Lindquist E.A."/>
            <person name="Grigoriev I.V."/>
            <person name="Taylor J.W."/>
        </authorList>
    </citation>
    <scope>NUCLEOTIDE SEQUENCE [LARGE SCALE GENOMIC DNA]</scope>
    <source>
        <strain evidence="3">FGSC 2508 / P0657</strain>
    </source>
</reference>
<evidence type="ECO:0000256" key="1">
    <source>
        <dbReference type="SAM" id="MobiDB-lite"/>
    </source>
</evidence>
<dbReference type="SUPFAM" id="SSF54909">
    <property type="entry name" value="Dimeric alpha+beta barrel"/>
    <property type="match status" value="1"/>
</dbReference>
<organism evidence="2 3">
    <name type="scientific">Neurospora tetrasperma (strain FGSC 2508 / ATCC MYA-4615 / P0657)</name>
    <dbReference type="NCBI Taxonomy" id="510951"/>
    <lineage>
        <taxon>Eukaryota</taxon>
        <taxon>Fungi</taxon>
        <taxon>Dikarya</taxon>
        <taxon>Ascomycota</taxon>
        <taxon>Pezizomycotina</taxon>
        <taxon>Sordariomycetes</taxon>
        <taxon>Sordariomycetidae</taxon>
        <taxon>Sordariales</taxon>
        <taxon>Sordariaceae</taxon>
        <taxon>Neurospora</taxon>
    </lineage>
</organism>